<gene>
    <name evidence="1" type="ORF">S03H2_46124</name>
</gene>
<accession>X1J229</accession>
<protein>
    <submittedName>
        <fullName evidence="1">Uncharacterized protein</fullName>
    </submittedName>
</protein>
<proteinExistence type="predicted"/>
<sequence length="149" mass="17187">MSGQGKQEGCDLVFEHYRPLKVSANMPDGARNEVTIKIADIMPFLVMKGMSMWERYKEKDAYDIYFTILNYPGGIDELVKIFKPFKSNKLVGEGLGKIRAKFKGIDAPGPVWLINFEDIDNEEERERIRRDAYERVNAFLDALGIEEFK</sequence>
<dbReference type="AlphaFoldDB" id="X1J229"/>
<dbReference type="EMBL" id="BARU01028938">
    <property type="protein sequence ID" value="GAH75555.1"/>
    <property type="molecule type" value="Genomic_DNA"/>
</dbReference>
<name>X1J229_9ZZZZ</name>
<reference evidence="1" key="1">
    <citation type="journal article" date="2014" name="Front. Microbiol.">
        <title>High frequency of phylogenetically diverse reductive dehalogenase-homologous genes in deep subseafloor sedimentary metagenomes.</title>
        <authorList>
            <person name="Kawai M."/>
            <person name="Futagami T."/>
            <person name="Toyoda A."/>
            <person name="Takaki Y."/>
            <person name="Nishi S."/>
            <person name="Hori S."/>
            <person name="Arai W."/>
            <person name="Tsubouchi T."/>
            <person name="Morono Y."/>
            <person name="Uchiyama I."/>
            <person name="Ito T."/>
            <person name="Fujiyama A."/>
            <person name="Inagaki F."/>
            <person name="Takami H."/>
        </authorList>
    </citation>
    <scope>NUCLEOTIDE SEQUENCE</scope>
    <source>
        <strain evidence="1">Expedition CK06-06</strain>
    </source>
</reference>
<comment type="caution">
    <text evidence="1">The sequence shown here is derived from an EMBL/GenBank/DDBJ whole genome shotgun (WGS) entry which is preliminary data.</text>
</comment>
<evidence type="ECO:0000313" key="1">
    <source>
        <dbReference type="EMBL" id="GAH75555.1"/>
    </source>
</evidence>
<organism evidence="1">
    <name type="scientific">marine sediment metagenome</name>
    <dbReference type="NCBI Taxonomy" id="412755"/>
    <lineage>
        <taxon>unclassified sequences</taxon>
        <taxon>metagenomes</taxon>
        <taxon>ecological metagenomes</taxon>
    </lineage>
</organism>